<evidence type="ECO:0000256" key="2">
    <source>
        <dbReference type="SAM" id="MobiDB-lite"/>
    </source>
</evidence>
<dbReference type="CDD" id="cd06692">
    <property type="entry name" value="PDZ1_GgSTXBP4-like"/>
    <property type="match status" value="1"/>
</dbReference>
<organism evidence="4 5">
    <name type="scientific">Phoxinus phoxinus</name>
    <name type="common">Eurasian minnow</name>
    <dbReference type="NCBI Taxonomy" id="58324"/>
    <lineage>
        <taxon>Eukaryota</taxon>
        <taxon>Metazoa</taxon>
        <taxon>Chordata</taxon>
        <taxon>Craniata</taxon>
        <taxon>Vertebrata</taxon>
        <taxon>Euteleostomi</taxon>
        <taxon>Actinopterygii</taxon>
        <taxon>Neopterygii</taxon>
        <taxon>Teleostei</taxon>
        <taxon>Ostariophysi</taxon>
        <taxon>Cypriniformes</taxon>
        <taxon>Leuciscidae</taxon>
        <taxon>Phoxininae</taxon>
        <taxon>Phoxinus</taxon>
    </lineage>
</organism>
<feature type="compositionally biased region" description="Low complexity" evidence="2">
    <location>
        <begin position="139"/>
        <end position="150"/>
    </location>
</feature>
<dbReference type="Proteomes" id="UP001364617">
    <property type="component" value="Unassembled WGS sequence"/>
</dbReference>
<feature type="region of interest" description="Disordered" evidence="2">
    <location>
        <begin position="625"/>
        <end position="645"/>
    </location>
</feature>
<dbReference type="InterPro" id="IPR036034">
    <property type="entry name" value="PDZ_sf"/>
</dbReference>
<gene>
    <name evidence="4" type="ORF">R3I93_001729</name>
</gene>
<feature type="coiled-coil region" evidence="1">
    <location>
        <begin position="466"/>
        <end position="563"/>
    </location>
</feature>
<evidence type="ECO:0000313" key="4">
    <source>
        <dbReference type="EMBL" id="KAK7174610.1"/>
    </source>
</evidence>
<evidence type="ECO:0000259" key="3">
    <source>
        <dbReference type="PROSITE" id="PS50106"/>
    </source>
</evidence>
<reference evidence="4 5" key="1">
    <citation type="submission" date="2024-02" db="EMBL/GenBank/DDBJ databases">
        <title>Chromosome-level genome assembly of the Eurasian Minnow (Phoxinus phoxinus).</title>
        <authorList>
            <person name="Oriowo T.O."/>
            <person name="Martin S."/>
            <person name="Stange M."/>
            <person name="Chrysostomakis Y."/>
            <person name="Brown T."/>
            <person name="Winkler S."/>
            <person name="Kukowka S."/>
            <person name="Myers E.W."/>
            <person name="Bohne A."/>
        </authorList>
    </citation>
    <scope>NUCLEOTIDE SEQUENCE [LARGE SCALE GENOMIC DNA]</scope>
    <source>
        <strain evidence="4">ZFMK-TIS-60720</strain>
        <tissue evidence="4">Whole Organism</tissue>
    </source>
</reference>
<protein>
    <recommendedName>
        <fullName evidence="3">PDZ domain-containing protein</fullName>
    </recommendedName>
</protein>
<accession>A0AAN9DJC2</accession>
<evidence type="ECO:0000313" key="5">
    <source>
        <dbReference type="Proteomes" id="UP001364617"/>
    </source>
</evidence>
<sequence>MRKKRFKMPTFSVMYKGAVMISRTLMGPYGVDRAVHSMEFTDCENGLGIKVIGGVKELTGEEYGVYVKRILPGGLASSDGNLQPGDQILEVNGESLIGVTSERAVDILRSASSTNHMRLLIARDEEASREFAELLEKYGSNGSTGSTRNSPIQQTGRYLDSTSSGSSSRSQSPLLLSPAGSQSNYNNTGPLLRSLSHPGEGVIQLISIARSCSLGIAIGGGSNRTDGPAVFIQEVLSGGDCHRDGRLRPGDQLIAINKESLIGVTYEDAKSVLNKVKFSQEPVVDIAFIPGKGPFSNCPLLHNGVQRGVGNGYNASRLKVHVRSPEMRLEETVPVLSSSPEICPPDIQVSASTAQSTVSKPKISLDPHIRLKSEKLDLALSYLGLDLTEEKRRQLRESLTTDPQGTVSYGDFVEATRSVYQEKLEEAGLGQGPFMFSYQEAASLMDTSAFHSPTYESECSYSSEELEEFQTEVKQLQLQMKQLKVLLKDTEDSKKTLEEELQKTTEKATATVEENKCLKSKLQVAEAVQRQTNSAEQDYEEVIQLLEAEIKDLKNQVAGKKQRGLEATKEDVMDLNRRFNVIDSQLRRSELTRKHLEISNKKLLGFAQNVHKVLTNTSLFGIENGTARASPATDSPDTPSPIPDPACQLAAEAKELVDGVCSLCTEDHTLPQYVEGCVVKSEEDCDSNLVHWPQPPVLGGPAVERRGQ</sequence>
<dbReference type="InterPro" id="IPR001478">
    <property type="entry name" value="PDZ"/>
</dbReference>
<feature type="region of interest" description="Disordered" evidence="2">
    <location>
        <begin position="138"/>
        <end position="182"/>
    </location>
</feature>
<dbReference type="InterPro" id="IPR051342">
    <property type="entry name" value="PDZ_scaffold"/>
</dbReference>
<feature type="domain" description="PDZ" evidence="3">
    <location>
        <begin position="37"/>
        <end position="123"/>
    </location>
</feature>
<evidence type="ECO:0000256" key="1">
    <source>
        <dbReference type="SAM" id="Coils"/>
    </source>
</evidence>
<keyword evidence="1" id="KW-0175">Coiled coil</keyword>
<dbReference type="Gene3D" id="2.30.42.10">
    <property type="match status" value="2"/>
</dbReference>
<comment type="caution">
    <text evidence="4">The sequence shown here is derived from an EMBL/GenBank/DDBJ whole genome shotgun (WGS) entry which is preliminary data.</text>
</comment>
<dbReference type="SUPFAM" id="SSF50156">
    <property type="entry name" value="PDZ domain-like"/>
    <property type="match status" value="2"/>
</dbReference>
<dbReference type="PANTHER" id="PTHR19964:SF35">
    <property type="entry name" value="PDZ DOMAIN-CONTAINING PROTEIN"/>
    <property type="match status" value="1"/>
</dbReference>
<feature type="compositionally biased region" description="Low complexity" evidence="2">
    <location>
        <begin position="159"/>
        <end position="177"/>
    </location>
</feature>
<proteinExistence type="predicted"/>
<dbReference type="PANTHER" id="PTHR19964">
    <property type="entry name" value="MULTIPLE PDZ DOMAIN PROTEIN"/>
    <property type="match status" value="1"/>
</dbReference>
<keyword evidence="5" id="KW-1185">Reference proteome</keyword>
<dbReference type="PROSITE" id="PS50106">
    <property type="entry name" value="PDZ"/>
    <property type="match status" value="2"/>
</dbReference>
<dbReference type="CDD" id="cd06698">
    <property type="entry name" value="PDZ1_hSTXBP4-PDZ2_GgSTXBP4-like"/>
    <property type="match status" value="1"/>
</dbReference>
<dbReference type="EMBL" id="JAYKXH010000002">
    <property type="protein sequence ID" value="KAK7174610.1"/>
    <property type="molecule type" value="Genomic_DNA"/>
</dbReference>
<feature type="domain" description="PDZ" evidence="3">
    <location>
        <begin position="202"/>
        <end position="275"/>
    </location>
</feature>
<dbReference type="Pfam" id="PF00595">
    <property type="entry name" value="PDZ"/>
    <property type="match status" value="2"/>
</dbReference>
<dbReference type="SMART" id="SM00228">
    <property type="entry name" value="PDZ"/>
    <property type="match status" value="2"/>
</dbReference>
<name>A0AAN9DJC2_9TELE</name>
<dbReference type="AlphaFoldDB" id="A0AAN9DJC2"/>